<protein>
    <submittedName>
        <fullName evidence="2">Tgs1 protein</fullName>
    </submittedName>
</protein>
<evidence type="ECO:0000256" key="1">
    <source>
        <dbReference type="SAM" id="MobiDB-lite"/>
    </source>
</evidence>
<dbReference type="EMBL" id="CAJNDS010002178">
    <property type="protein sequence ID" value="CAE7361078.1"/>
    <property type="molecule type" value="Genomic_DNA"/>
</dbReference>
<accession>A0A812Q0T5</accession>
<evidence type="ECO:0000313" key="3">
    <source>
        <dbReference type="Proteomes" id="UP000604046"/>
    </source>
</evidence>
<proteinExistence type="predicted"/>
<sequence length="232" mass="23924">MVVPPGPDGNLEAVHSTQRHSSPDAIGGGAAASEPTVAALQAVAKASQAAEELRGVQEYQKVNSWVAANPFFRPSFVSGMQPAVIESAPNAMGMLAKTNPLAAWHAAEAVRVAAEDSLPGGDLYDGSRGPDLAAQFMSSSSMPPPALLLPAYRPQSCRCGTTEHGVHGRAARARDFLSPTGNTGHTLSSNHGRPGNAPFAGCPIAIDCQPAGRRAFFERQGACGATSRGGDR</sequence>
<name>A0A812Q0T5_9DINO</name>
<evidence type="ECO:0000313" key="2">
    <source>
        <dbReference type="EMBL" id="CAE7361078.1"/>
    </source>
</evidence>
<reference evidence="2" key="1">
    <citation type="submission" date="2021-02" db="EMBL/GenBank/DDBJ databases">
        <authorList>
            <person name="Dougan E. K."/>
            <person name="Rhodes N."/>
            <person name="Thang M."/>
            <person name="Chan C."/>
        </authorList>
    </citation>
    <scope>NUCLEOTIDE SEQUENCE</scope>
</reference>
<dbReference type="OrthoDB" id="440322at2759"/>
<dbReference type="Proteomes" id="UP000604046">
    <property type="component" value="Unassembled WGS sequence"/>
</dbReference>
<keyword evidence="3" id="KW-1185">Reference proteome</keyword>
<organism evidence="2 3">
    <name type="scientific">Symbiodinium natans</name>
    <dbReference type="NCBI Taxonomy" id="878477"/>
    <lineage>
        <taxon>Eukaryota</taxon>
        <taxon>Sar</taxon>
        <taxon>Alveolata</taxon>
        <taxon>Dinophyceae</taxon>
        <taxon>Suessiales</taxon>
        <taxon>Symbiodiniaceae</taxon>
        <taxon>Symbiodinium</taxon>
    </lineage>
</organism>
<comment type="caution">
    <text evidence="2">The sequence shown here is derived from an EMBL/GenBank/DDBJ whole genome shotgun (WGS) entry which is preliminary data.</text>
</comment>
<feature type="region of interest" description="Disordered" evidence="1">
    <location>
        <begin position="1"/>
        <end position="32"/>
    </location>
</feature>
<gene>
    <name evidence="2" type="primary">Tgs1</name>
    <name evidence="2" type="ORF">SNAT2548_LOCUS19413</name>
</gene>
<dbReference type="AlphaFoldDB" id="A0A812Q0T5"/>